<sequence>MGRIIMSTKLKKSLYIDNDIKLIYKNSMYKIFVDDHCTKYEIYDSGNSVTGYIRLFILNKETNYIRIINDIFIEIDRNNDFIYIDRDNIRNEDHLIQLLESEEVKETVYDYINQEAGY</sequence>
<reference evidence="1" key="1">
    <citation type="journal article" date="2021" name="Proc. Natl. Acad. Sci. U.S.A.">
        <title>A Catalog of Tens of Thousands of Viruses from Human Metagenomes Reveals Hidden Associations with Chronic Diseases.</title>
        <authorList>
            <person name="Tisza M.J."/>
            <person name="Buck C.B."/>
        </authorList>
    </citation>
    <scope>NUCLEOTIDE SEQUENCE</scope>
    <source>
        <strain evidence="1">CtJ2i1</strain>
    </source>
</reference>
<proteinExistence type="predicted"/>
<name>A0A8S5V1Z5_9CAUD</name>
<dbReference type="EMBL" id="BK016182">
    <property type="protein sequence ID" value="DAG00768.1"/>
    <property type="molecule type" value="Genomic_DNA"/>
</dbReference>
<accession>A0A8S5V1Z5</accession>
<evidence type="ECO:0000313" key="1">
    <source>
        <dbReference type="EMBL" id="DAG00768.1"/>
    </source>
</evidence>
<protein>
    <submittedName>
        <fullName evidence="1">Uncharacterized protein</fullName>
    </submittedName>
</protein>
<organism evidence="1">
    <name type="scientific">Myoviridae sp. ctJ2i1</name>
    <dbReference type="NCBI Taxonomy" id="2825079"/>
    <lineage>
        <taxon>Viruses</taxon>
        <taxon>Duplodnaviria</taxon>
        <taxon>Heunggongvirae</taxon>
        <taxon>Uroviricota</taxon>
        <taxon>Caudoviricetes</taxon>
    </lineage>
</organism>